<evidence type="ECO:0000313" key="3">
    <source>
        <dbReference type="EMBL" id="OMJ96330.1"/>
    </source>
</evidence>
<protein>
    <submittedName>
        <fullName evidence="3">Uncharacterized protein</fullName>
    </submittedName>
</protein>
<feature type="region of interest" description="Disordered" evidence="2">
    <location>
        <begin position="1"/>
        <end position="26"/>
    </location>
</feature>
<dbReference type="Proteomes" id="UP000187209">
    <property type="component" value="Unassembled WGS sequence"/>
</dbReference>
<proteinExistence type="predicted"/>
<evidence type="ECO:0000256" key="1">
    <source>
        <dbReference type="SAM" id="Coils"/>
    </source>
</evidence>
<dbReference type="AlphaFoldDB" id="A0A1R2D537"/>
<feature type="coiled-coil region" evidence="1">
    <location>
        <begin position="175"/>
        <end position="205"/>
    </location>
</feature>
<organism evidence="3 4">
    <name type="scientific">Stentor coeruleus</name>
    <dbReference type="NCBI Taxonomy" id="5963"/>
    <lineage>
        <taxon>Eukaryota</taxon>
        <taxon>Sar</taxon>
        <taxon>Alveolata</taxon>
        <taxon>Ciliophora</taxon>
        <taxon>Postciliodesmatophora</taxon>
        <taxon>Heterotrichea</taxon>
        <taxon>Heterotrichida</taxon>
        <taxon>Stentoridae</taxon>
        <taxon>Stentor</taxon>
    </lineage>
</organism>
<evidence type="ECO:0000256" key="2">
    <source>
        <dbReference type="SAM" id="MobiDB-lite"/>
    </source>
</evidence>
<dbReference type="EMBL" id="MPUH01000001">
    <property type="protein sequence ID" value="OMJ96330.1"/>
    <property type="molecule type" value="Genomic_DNA"/>
</dbReference>
<gene>
    <name evidence="3" type="ORF">SteCoe_66</name>
</gene>
<sequence>MYKKNPTRISTETVSTRPHSLTSNDLSPHTLEFQTTFLETHQFSSKFKILTSQDHEKTHKIKDHISSCSKIIHIEPNLHLPSKEEAEITLNTQNDSPENIEKSKKYYRKKTKTYKNILGDSIKEHFESEISSNRSSLKPGLSFNDQVFDIKKQLAEVSKKVVMGEERISEKYLQNYELKLTIIMLQNKLEEIKEKNCEKKIFEAKCNSCVII</sequence>
<evidence type="ECO:0000313" key="4">
    <source>
        <dbReference type="Proteomes" id="UP000187209"/>
    </source>
</evidence>
<comment type="caution">
    <text evidence="3">The sequence shown here is derived from an EMBL/GenBank/DDBJ whole genome shotgun (WGS) entry which is preliminary data.</text>
</comment>
<accession>A0A1R2D537</accession>
<keyword evidence="4" id="KW-1185">Reference proteome</keyword>
<name>A0A1R2D537_9CILI</name>
<reference evidence="3 4" key="1">
    <citation type="submission" date="2016-11" db="EMBL/GenBank/DDBJ databases">
        <title>The macronuclear genome of Stentor coeruleus: a giant cell with tiny introns.</title>
        <authorList>
            <person name="Slabodnick M."/>
            <person name="Ruby J.G."/>
            <person name="Reiff S.B."/>
            <person name="Swart E.C."/>
            <person name="Gosai S."/>
            <person name="Prabakaran S."/>
            <person name="Witkowska E."/>
            <person name="Larue G.E."/>
            <person name="Fisher S."/>
            <person name="Freeman R.M."/>
            <person name="Gunawardena J."/>
            <person name="Chu W."/>
            <person name="Stover N.A."/>
            <person name="Gregory B.D."/>
            <person name="Nowacki M."/>
            <person name="Derisi J."/>
            <person name="Roy S.W."/>
            <person name="Marshall W.F."/>
            <person name="Sood P."/>
        </authorList>
    </citation>
    <scope>NUCLEOTIDE SEQUENCE [LARGE SCALE GENOMIC DNA]</scope>
    <source>
        <strain evidence="3">WM001</strain>
    </source>
</reference>
<keyword evidence="1" id="KW-0175">Coiled coil</keyword>
<feature type="compositionally biased region" description="Polar residues" evidence="2">
    <location>
        <begin position="7"/>
        <end position="26"/>
    </location>
</feature>